<evidence type="ECO:0008006" key="3">
    <source>
        <dbReference type="Google" id="ProtNLM"/>
    </source>
</evidence>
<dbReference type="STRING" id="580166.AUP43_10495"/>
<dbReference type="Proteomes" id="UP000076400">
    <property type="component" value="Unassembled WGS sequence"/>
</dbReference>
<keyword evidence="2" id="KW-1185">Reference proteome</keyword>
<name>A0A154W0G2_9PROT</name>
<reference evidence="1 2" key="1">
    <citation type="submission" date="2015-12" db="EMBL/GenBank/DDBJ databases">
        <title>Genome sequence of Oceanibaculum pacificum MCCC 1A02656.</title>
        <authorList>
            <person name="Lu L."/>
            <person name="Lai Q."/>
            <person name="Shao Z."/>
            <person name="Qian P."/>
        </authorList>
    </citation>
    <scope>NUCLEOTIDE SEQUENCE [LARGE SCALE GENOMIC DNA]</scope>
    <source>
        <strain evidence="1 2">MCCC 1A02656</strain>
    </source>
</reference>
<dbReference type="InterPro" id="IPR023393">
    <property type="entry name" value="START-like_dom_sf"/>
</dbReference>
<proteinExistence type="predicted"/>
<dbReference type="Gene3D" id="3.30.530.20">
    <property type="match status" value="1"/>
</dbReference>
<dbReference type="RefSeq" id="WP_067557307.1">
    <property type="nucleotide sequence ID" value="NZ_LPXN01000119.1"/>
</dbReference>
<gene>
    <name evidence="1" type="ORF">AUP43_10495</name>
</gene>
<dbReference type="PANTHER" id="PTHR36166:SF1">
    <property type="entry name" value="SRPBCC DOMAIN-CONTAINING PROTEIN"/>
    <property type="match status" value="1"/>
</dbReference>
<evidence type="ECO:0000313" key="1">
    <source>
        <dbReference type="EMBL" id="KZD07015.1"/>
    </source>
</evidence>
<accession>A0A154W0G2</accession>
<dbReference type="InterPro" id="IPR019587">
    <property type="entry name" value="Polyketide_cyclase/dehydratase"/>
</dbReference>
<organism evidence="1 2">
    <name type="scientific">Oceanibaculum pacificum</name>
    <dbReference type="NCBI Taxonomy" id="580166"/>
    <lineage>
        <taxon>Bacteria</taxon>
        <taxon>Pseudomonadati</taxon>
        <taxon>Pseudomonadota</taxon>
        <taxon>Alphaproteobacteria</taxon>
        <taxon>Rhodospirillales</taxon>
        <taxon>Oceanibaculaceae</taxon>
        <taxon>Oceanibaculum</taxon>
    </lineage>
</organism>
<dbReference type="AlphaFoldDB" id="A0A154W0G2"/>
<protein>
    <recommendedName>
        <fullName evidence="3">Polyketide cyclase</fullName>
    </recommendedName>
</protein>
<comment type="caution">
    <text evidence="1">The sequence shown here is derived from an EMBL/GenBank/DDBJ whole genome shotgun (WGS) entry which is preliminary data.</text>
</comment>
<evidence type="ECO:0000313" key="2">
    <source>
        <dbReference type="Proteomes" id="UP000076400"/>
    </source>
</evidence>
<sequence>MRQVKTSINIGCSPGDIWRVLMDFPAYADWNPYIEQIVGVPAPGHKLRVTFTLPNGKRKIVRPRVSKLDIRRELRWYSSGFLPGMLRSEYVIRIVSRGAMGSTFYQDQIFSGLMLPLMAGGLLANAQGGLEAMNEALKRRCEDGPEMIEAPYPEALAQPA</sequence>
<dbReference type="EMBL" id="LPXN01000119">
    <property type="protein sequence ID" value="KZD07015.1"/>
    <property type="molecule type" value="Genomic_DNA"/>
</dbReference>
<dbReference type="SUPFAM" id="SSF55961">
    <property type="entry name" value="Bet v1-like"/>
    <property type="match status" value="1"/>
</dbReference>
<dbReference type="PANTHER" id="PTHR36166">
    <property type="entry name" value="CHROMOSOME 9, WHOLE GENOME SHOTGUN SEQUENCE"/>
    <property type="match status" value="1"/>
</dbReference>
<dbReference type="Pfam" id="PF10604">
    <property type="entry name" value="Polyketide_cyc2"/>
    <property type="match status" value="1"/>
</dbReference>
<dbReference type="CDD" id="cd07822">
    <property type="entry name" value="SRPBCC_4"/>
    <property type="match status" value="1"/>
</dbReference>